<proteinExistence type="predicted"/>
<keyword evidence="1" id="KW-0472">Membrane</keyword>
<evidence type="ECO:0000313" key="3">
    <source>
        <dbReference type="Proteomes" id="UP001642360"/>
    </source>
</evidence>
<dbReference type="AlphaFoldDB" id="A0ABC8RST5"/>
<protein>
    <submittedName>
        <fullName evidence="2">Uncharacterized protein</fullName>
    </submittedName>
</protein>
<dbReference type="EMBL" id="CAUOFW020001651">
    <property type="protein sequence ID" value="CAK9147176.1"/>
    <property type="molecule type" value="Genomic_DNA"/>
</dbReference>
<dbReference type="Proteomes" id="UP001642360">
    <property type="component" value="Unassembled WGS sequence"/>
</dbReference>
<reference evidence="2 3" key="1">
    <citation type="submission" date="2024-02" db="EMBL/GenBank/DDBJ databases">
        <authorList>
            <person name="Vignale AGUSTIN F."/>
            <person name="Sosa J E."/>
            <person name="Modenutti C."/>
        </authorList>
    </citation>
    <scope>NUCLEOTIDE SEQUENCE [LARGE SCALE GENOMIC DNA]</scope>
</reference>
<organism evidence="2 3">
    <name type="scientific">Ilex paraguariensis</name>
    <name type="common">yerba mate</name>
    <dbReference type="NCBI Taxonomy" id="185542"/>
    <lineage>
        <taxon>Eukaryota</taxon>
        <taxon>Viridiplantae</taxon>
        <taxon>Streptophyta</taxon>
        <taxon>Embryophyta</taxon>
        <taxon>Tracheophyta</taxon>
        <taxon>Spermatophyta</taxon>
        <taxon>Magnoliopsida</taxon>
        <taxon>eudicotyledons</taxon>
        <taxon>Gunneridae</taxon>
        <taxon>Pentapetalae</taxon>
        <taxon>asterids</taxon>
        <taxon>campanulids</taxon>
        <taxon>Aquifoliales</taxon>
        <taxon>Aquifoliaceae</taxon>
        <taxon>Ilex</taxon>
    </lineage>
</organism>
<keyword evidence="1" id="KW-1133">Transmembrane helix</keyword>
<feature type="transmembrane region" description="Helical" evidence="1">
    <location>
        <begin position="7"/>
        <end position="31"/>
    </location>
</feature>
<accession>A0ABC8RST5</accession>
<keyword evidence="1" id="KW-0812">Transmembrane</keyword>
<comment type="caution">
    <text evidence="2">The sequence shown here is derived from an EMBL/GenBank/DDBJ whole genome shotgun (WGS) entry which is preliminary data.</text>
</comment>
<evidence type="ECO:0000256" key="1">
    <source>
        <dbReference type="SAM" id="Phobius"/>
    </source>
</evidence>
<gene>
    <name evidence="2" type="ORF">ILEXP_LOCUS15058</name>
</gene>
<evidence type="ECO:0000313" key="2">
    <source>
        <dbReference type="EMBL" id="CAK9147176.1"/>
    </source>
</evidence>
<sequence>MGMFQHCWYAFIILMYNFAAAAVAVAVAVALDPWLWTPGNTDRMVNLKMMLSPSWTQVVFHNSKEDRLVLGTSMATNQFGFGIAVVPSCICGADLEPFEPSLASPHPAFLPYVAAAAASPSTLWPHSGTPLCVLQLLAALLDGQMLHLCSKPLGVSSSVVVVDASARAHRAGDRTAEIASFAIVGRCGRIELGGWVGEKVVAGRRIDTHFWRLHNNYMEEGGLGQMGWLGKALRGRKWLLSRCSLVVPIFPMFIWIE</sequence>
<name>A0ABC8RST5_9AQUA</name>
<keyword evidence="3" id="KW-1185">Reference proteome</keyword>